<feature type="region of interest" description="Disordered" evidence="1">
    <location>
        <begin position="160"/>
        <end position="181"/>
    </location>
</feature>
<feature type="chain" id="PRO_5016973367" description="DUF2141 domain-containing protein" evidence="2">
    <location>
        <begin position="20"/>
        <end position="181"/>
    </location>
</feature>
<name>A0A345IIG8_9DEIO</name>
<proteinExistence type="predicted"/>
<evidence type="ECO:0000313" key="4">
    <source>
        <dbReference type="Proteomes" id="UP000253744"/>
    </source>
</evidence>
<protein>
    <recommendedName>
        <fullName evidence="5">DUF2141 domain-containing protein</fullName>
    </recommendedName>
</protein>
<organism evidence="3 4">
    <name type="scientific">Deinococcus wulumuqiensis</name>
    <dbReference type="NCBI Taxonomy" id="980427"/>
    <lineage>
        <taxon>Bacteria</taxon>
        <taxon>Thermotogati</taxon>
        <taxon>Deinococcota</taxon>
        <taxon>Deinococci</taxon>
        <taxon>Deinococcales</taxon>
        <taxon>Deinococcaceae</taxon>
        <taxon>Deinococcus</taxon>
    </lineage>
</organism>
<evidence type="ECO:0000313" key="3">
    <source>
        <dbReference type="EMBL" id="AXG99490.1"/>
    </source>
</evidence>
<gene>
    <name evidence="3" type="ORF">DVJ83_10535</name>
</gene>
<evidence type="ECO:0000256" key="2">
    <source>
        <dbReference type="SAM" id="SignalP"/>
    </source>
</evidence>
<dbReference type="RefSeq" id="WP_114672305.1">
    <property type="nucleotide sequence ID" value="NZ_CP031158.1"/>
</dbReference>
<dbReference type="AlphaFoldDB" id="A0A345IIG8"/>
<keyword evidence="2" id="KW-0732">Signal</keyword>
<evidence type="ECO:0008006" key="5">
    <source>
        <dbReference type="Google" id="ProtNLM"/>
    </source>
</evidence>
<evidence type="ECO:0000256" key="1">
    <source>
        <dbReference type="SAM" id="MobiDB-lite"/>
    </source>
</evidence>
<reference evidence="3 4" key="1">
    <citation type="submission" date="2018-07" db="EMBL/GenBank/DDBJ databases">
        <title>Complete Genome and Methylome Analysis of Deinococcus wulumuqiensis NEB 479.</title>
        <authorList>
            <person name="Fomenkov A."/>
            <person name="Luyten Y."/>
            <person name="Vincze T."/>
            <person name="Anton B.P."/>
            <person name="Clark T."/>
            <person name="Roberts R.J."/>
            <person name="Morgan R.D."/>
        </authorList>
    </citation>
    <scope>NUCLEOTIDE SEQUENCE [LARGE SCALE GENOMIC DNA]</scope>
    <source>
        <strain evidence="3 4">NEB 479</strain>
    </source>
</reference>
<accession>A0A345IIG8</accession>
<sequence length="181" mass="18971">MREQAIKRLALLLPVLALAACGKQTVRAPGDYDLSGTLGGGWSEGANLRLALVGTGLPNVVTNTANLAQTRLTPGAAFGVDLPDLPDVAGVYQVVAFDDADNDGTFDPGETFARNRQWLMFSPRGGDLPAVRVPEGLPGAGEEAVPAMTVAQGWNLYDRARPLGDGNPRPGSKVTGYDLSR</sequence>
<dbReference type="KEGG" id="dwu:DVJ83_10535"/>
<feature type="signal peptide" evidence="2">
    <location>
        <begin position="1"/>
        <end position="19"/>
    </location>
</feature>
<dbReference type="EMBL" id="CP031158">
    <property type="protein sequence ID" value="AXG99490.1"/>
    <property type="molecule type" value="Genomic_DNA"/>
</dbReference>
<dbReference type="PROSITE" id="PS51257">
    <property type="entry name" value="PROKAR_LIPOPROTEIN"/>
    <property type="match status" value="1"/>
</dbReference>
<dbReference type="STRING" id="1288484.GCA_000348665_03149"/>
<dbReference type="Proteomes" id="UP000253744">
    <property type="component" value="Chromosome"/>
</dbReference>